<evidence type="ECO:0000256" key="3">
    <source>
        <dbReference type="ARBA" id="ARBA00022670"/>
    </source>
</evidence>
<dbReference type="InterPro" id="IPR000834">
    <property type="entry name" value="Peptidase_M14"/>
</dbReference>
<evidence type="ECO:0000313" key="9">
    <source>
        <dbReference type="EMBL" id="MCX2839682.1"/>
    </source>
</evidence>
<comment type="cofactor">
    <cofactor evidence="1">
        <name>Zn(2+)</name>
        <dbReference type="ChEBI" id="CHEBI:29105"/>
    </cofactor>
</comment>
<protein>
    <submittedName>
        <fullName evidence="9">M14 family zinc carboxypeptidase</fullName>
    </submittedName>
</protein>
<dbReference type="GO" id="GO:0004181">
    <property type="term" value="F:metallocarboxypeptidase activity"/>
    <property type="evidence" value="ECO:0007669"/>
    <property type="project" value="InterPro"/>
</dbReference>
<dbReference type="SUPFAM" id="SSF53187">
    <property type="entry name" value="Zn-dependent exopeptidases"/>
    <property type="match status" value="1"/>
</dbReference>
<evidence type="ECO:0000256" key="6">
    <source>
        <dbReference type="ARBA" id="ARBA00023049"/>
    </source>
</evidence>
<dbReference type="AlphaFoldDB" id="A0A9X3D045"/>
<evidence type="ECO:0000256" key="4">
    <source>
        <dbReference type="ARBA" id="ARBA00022801"/>
    </source>
</evidence>
<keyword evidence="6" id="KW-0482">Metalloprotease</keyword>
<comment type="caution">
    <text evidence="7">Lacks conserved residue(s) required for the propagation of feature annotation.</text>
</comment>
<comment type="caution">
    <text evidence="9">The sequence shown here is derived from an EMBL/GenBank/DDBJ whole genome shotgun (WGS) entry which is preliminary data.</text>
</comment>
<dbReference type="GO" id="GO:0006508">
    <property type="term" value="P:proteolysis"/>
    <property type="evidence" value="ECO:0007669"/>
    <property type="project" value="UniProtKB-KW"/>
</dbReference>
<evidence type="ECO:0000259" key="8">
    <source>
        <dbReference type="PROSITE" id="PS52035"/>
    </source>
</evidence>
<keyword evidence="5" id="KW-0862">Zinc</keyword>
<keyword evidence="10" id="KW-1185">Reference proteome</keyword>
<evidence type="ECO:0000256" key="2">
    <source>
        <dbReference type="ARBA" id="ARBA00005988"/>
    </source>
</evidence>
<dbReference type="Proteomes" id="UP001148482">
    <property type="component" value="Unassembled WGS sequence"/>
</dbReference>
<sequence>MVREIVGHYQDYKEPGFEERRFKHNDIKPVIQKWQKNNLFEVNQVGKSIENRELYLISIGSGETDVFLWSQMHGDESTATMAVFDILNFLAHDSFQKEKEAMLKKVKLHFLPMLNPDGAEVFQRRNSLGIDVNRDALRLQSPEAKTLKRVRDSLEADFGFNLHDQSRYYNTQGSENPATISFLAPAYNYEKSINDVRGNAMKLIVQMNQLLQEYAPGNVGRYNDDFEPRAFGDNIQKWGTSTVLIESGGFPGDPEKQEIRKLNFLTILSAIFSIAEEEYESMAIADYSKIPENDSKLYDLKIKGLQYALFGEQYILDLGINHSEVYSQNEKQLFYRSYIADQGDLSTNFGYNTLDASGFDFEAGKIHAEVLPNLDAVEKLNFSDLHSKGVAYVRVQNLPKDRRYFNYPIVVVGQNFKVSEEIKVGMNPTFFLTKAGKPYYAVINGFVVPLDGEASNFKNGFIIRN</sequence>
<dbReference type="Pfam" id="PF00246">
    <property type="entry name" value="Peptidase_M14"/>
    <property type="match status" value="1"/>
</dbReference>
<dbReference type="Gene3D" id="3.40.630.10">
    <property type="entry name" value="Zn peptidases"/>
    <property type="match status" value="1"/>
</dbReference>
<evidence type="ECO:0000313" key="10">
    <source>
        <dbReference type="Proteomes" id="UP001148482"/>
    </source>
</evidence>
<organism evidence="9 10">
    <name type="scientific">Salinimicrobium profundisediminis</name>
    <dbReference type="NCBI Taxonomy" id="2994553"/>
    <lineage>
        <taxon>Bacteria</taxon>
        <taxon>Pseudomonadati</taxon>
        <taxon>Bacteroidota</taxon>
        <taxon>Flavobacteriia</taxon>
        <taxon>Flavobacteriales</taxon>
        <taxon>Flavobacteriaceae</taxon>
        <taxon>Salinimicrobium</taxon>
    </lineage>
</organism>
<keyword evidence="4" id="KW-0378">Hydrolase</keyword>
<dbReference type="GO" id="GO:0008270">
    <property type="term" value="F:zinc ion binding"/>
    <property type="evidence" value="ECO:0007669"/>
    <property type="project" value="InterPro"/>
</dbReference>
<dbReference type="PANTHER" id="PTHR11705">
    <property type="entry name" value="PROTEASE FAMILY M14 CARBOXYPEPTIDASE A,B"/>
    <property type="match status" value="1"/>
</dbReference>
<dbReference type="PROSITE" id="PS52035">
    <property type="entry name" value="PEPTIDASE_M14"/>
    <property type="match status" value="1"/>
</dbReference>
<name>A0A9X3D045_9FLAO</name>
<accession>A0A9X3D045</accession>
<evidence type="ECO:0000256" key="5">
    <source>
        <dbReference type="ARBA" id="ARBA00022833"/>
    </source>
</evidence>
<evidence type="ECO:0000256" key="1">
    <source>
        <dbReference type="ARBA" id="ARBA00001947"/>
    </source>
</evidence>
<feature type="domain" description="Peptidase M14" evidence="8">
    <location>
        <begin position="8"/>
        <end position="274"/>
    </location>
</feature>
<dbReference type="EMBL" id="JAPJDA010000033">
    <property type="protein sequence ID" value="MCX2839682.1"/>
    <property type="molecule type" value="Genomic_DNA"/>
</dbReference>
<comment type="similarity">
    <text evidence="2 7">Belongs to the peptidase M14 family.</text>
</comment>
<reference evidence="9" key="1">
    <citation type="submission" date="2022-11" db="EMBL/GenBank/DDBJ databases">
        <title>Salinimicrobium profundisediminis sp. nov., isolated from deep-sea sediment of the Mariana Trench.</title>
        <authorList>
            <person name="Fu H."/>
        </authorList>
    </citation>
    <scope>NUCLEOTIDE SEQUENCE</scope>
    <source>
        <strain evidence="9">MT39</strain>
    </source>
</reference>
<dbReference type="PANTHER" id="PTHR11705:SF143">
    <property type="entry name" value="SLL0236 PROTEIN"/>
    <property type="match status" value="1"/>
</dbReference>
<dbReference type="GO" id="GO:0005615">
    <property type="term" value="C:extracellular space"/>
    <property type="evidence" value="ECO:0007669"/>
    <property type="project" value="TreeGrafter"/>
</dbReference>
<gene>
    <name evidence="9" type="ORF">OQ279_16165</name>
</gene>
<keyword evidence="9" id="KW-0121">Carboxypeptidase</keyword>
<evidence type="ECO:0000256" key="7">
    <source>
        <dbReference type="PROSITE-ProRule" id="PRU01379"/>
    </source>
</evidence>
<keyword evidence="3" id="KW-0645">Protease</keyword>
<proteinExistence type="inferred from homology"/>